<feature type="transmembrane region" description="Helical" evidence="6">
    <location>
        <begin position="179"/>
        <end position="197"/>
    </location>
</feature>
<feature type="region of interest" description="Disordered" evidence="5">
    <location>
        <begin position="319"/>
        <end position="346"/>
    </location>
</feature>
<evidence type="ECO:0000256" key="2">
    <source>
        <dbReference type="ARBA" id="ARBA00022692"/>
    </source>
</evidence>
<evidence type="ECO:0000256" key="6">
    <source>
        <dbReference type="SAM" id="Phobius"/>
    </source>
</evidence>
<feature type="transmembrane region" description="Helical" evidence="6">
    <location>
        <begin position="443"/>
        <end position="465"/>
    </location>
</feature>
<evidence type="ECO:0000259" key="7">
    <source>
        <dbReference type="PROSITE" id="PS50850"/>
    </source>
</evidence>
<feature type="transmembrane region" description="Helical" evidence="6">
    <location>
        <begin position="151"/>
        <end position="167"/>
    </location>
</feature>
<evidence type="ECO:0000313" key="8">
    <source>
        <dbReference type="EMBL" id="CED82859.1"/>
    </source>
</evidence>
<dbReference type="PANTHER" id="PTHR23502">
    <property type="entry name" value="MAJOR FACILITATOR SUPERFAMILY"/>
    <property type="match status" value="1"/>
</dbReference>
<comment type="subcellular location">
    <subcellularLocation>
        <location evidence="1">Membrane</location>
        <topology evidence="1">Multi-pass membrane protein</topology>
    </subcellularLocation>
</comment>
<feature type="transmembrane region" description="Helical" evidence="6">
    <location>
        <begin position="407"/>
        <end position="431"/>
    </location>
</feature>
<dbReference type="Gene3D" id="1.20.1250.20">
    <property type="entry name" value="MFS general substrate transporter like domains"/>
    <property type="match status" value="1"/>
</dbReference>
<dbReference type="SUPFAM" id="SSF103473">
    <property type="entry name" value="MFS general substrate transporter"/>
    <property type="match status" value="1"/>
</dbReference>
<sequence length="650" mass="70087">MLPPSASEGPSPNSPSTPPASTSNPTLAFNPLSSPNPYLQEPQPTPEDQQDHHAHFSNTLVSVPPSPVLSQVTISTTADHVTTPSPTLVNVDIEHVAVDNDPRLWSPLKKNIVLAMVSIGSIPVTLGAAIYNPAFDELRSQLNATDNELSLSVSLFILFQGCCPVFWSSIAEVKGRKSVYLISYVIFLIGSVVSSRANTMTLLIVMRMVQAFGSSAVLSIGAGTLADMFEPEVRGSKMGLYYGTPLLGTSMGPIVGGALTQAFGWRSTFYFISAFGAVALFAFCFFPDSWRKERSLAYQAALKKSIADSLVHAEKKRKRKLAKGLRSTDATPAPTRPGSPTNPDPEKLELALESEQINGKKKGGRRRWWLFGERTGDKVADGTVKIGLRDVNPLLPALAILKCPSNLLTVISSGIIFAAQYSISFTAAVTFAESPYNYNALKIGLVLVAFGGGNIIGSVAGGRYSDYVLARLMKKNGGVREPEMRLKSVFVAMPIMVLSFLGYGWTANEKTNVAGPVVFLVTGGISVMVIYASVLAFLVDSNPGRSSSAVASNSFCRGLFAFAFSQSSLPIRNGIGDGGLYSLFSGMLLLTCVAFVVLTYKGKQWREPDHSFGYKRRHRHDLEAQAQNQTQTKDQEINPSDLKDVQPVVP</sequence>
<dbReference type="InterPro" id="IPR036259">
    <property type="entry name" value="MFS_trans_sf"/>
</dbReference>
<proteinExistence type="predicted"/>
<name>A0A0F7SQE8_PHARH</name>
<feature type="transmembrane region" description="Helical" evidence="6">
    <location>
        <begin position="112"/>
        <end position="131"/>
    </location>
</feature>
<reference evidence="8" key="1">
    <citation type="submission" date="2014-08" db="EMBL/GenBank/DDBJ databases">
        <authorList>
            <person name="Sharma Rahul"/>
            <person name="Thines Marco"/>
        </authorList>
    </citation>
    <scope>NUCLEOTIDE SEQUENCE</scope>
</reference>
<evidence type="ECO:0000256" key="4">
    <source>
        <dbReference type="ARBA" id="ARBA00023136"/>
    </source>
</evidence>
<feature type="transmembrane region" description="Helical" evidence="6">
    <location>
        <begin position="269"/>
        <end position="286"/>
    </location>
</feature>
<evidence type="ECO:0000256" key="5">
    <source>
        <dbReference type="SAM" id="MobiDB-lite"/>
    </source>
</evidence>
<feature type="domain" description="Major facilitator superfamily (MFS) profile" evidence="7">
    <location>
        <begin position="113"/>
        <end position="603"/>
    </location>
</feature>
<dbReference type="GO" id="GO:0005886">
    <property type="term" value="C:plasma membrane"/>
    <property type="evidence" value="ECO:0007669"/>
    <property type="project" value="TreeGrafter"/>
</dbReference>
<feature type="transmembrane region" description="Helical" evidence="6">
    <location>
        <begin position="209"/>
        <end position="228"/>
    </location>
</feature>
<feature type="compositionally biased region" description="Pro residues" evidence="5">
    <location>
        <begin position="334"/>
        <end position="343"/>
    </location>
</feature>
<feature type="transmembrane region" description="Helical" evidence="6">
    <location>
        <begin position="581"/>
        <end position="600"/>
    </location>
</feature>
<dbReference type="Gene3D" id="1.20.1720.10">
    <property type="entry name" value="Multidrug resistance protein D"/>
    <property type="match status" value="1"/>
</dbReference>
<feature type="region of interest" description="Disordered" evidence="5">
    <location>
        <begin position="1"/>
        <end position="53"/>
    </location>
</feature>
<dbReference type="PANTHER" id="PTHR23502:SF5">
    <property type="entry name" value="QUINIDINE RESISTANCE PROTEIN 3"/>
    <property type="match status" value="1"/>
</dbReference>
<feature type="transmembrane region" description="Helical" evidence="6">
    <location>
        <begin position="517"/>
        <end position="538"/>
    </location>
</feature>
<dbReference type="PROSITE" id="PS50850">
    <property type="entry name" value="MFS"/>
    <property type="match status" value="1"/>
</dbReference>
<protein>
    <submittedName>
        <fullName evidence="8">Synaptic vesicle transporter SVOP and related transporters (Major facilitator superfamily)</fullName>
    </submittedName>
</protein>
<dbReference type="GO" id="GO:0022857">
    <property type="term" value="F:transmembrane transporter activity"/>
    <property type="evidence" value="ECO:0007669"/>
    <property type="project" value="InterPro"/>
</dbReference>
<feature type="transmembrane region" description="Helical" evidence="6">
    <location>
        <begin position="240"/>
        <end position="263"/>
    </location>
</feature>
<dbReference type="Pfam" id="PF07690">
    <property type="entry name" value="MFS_1"/>
    <property type="match status" value="1"/>
</dbReference>
<keyword evidence="3 6" id="KW-1133">Transmembrane helix</keyword>
<keyword evidence="2 6" id="KW-0812">Transmembrane</keyword>
<keyword evidence="4 6" id="KW-0472">Membrane</keyword>
<feature type="transmembrane region" description="Helical" evidence="6">
    <location>
        <begin position="486"/>
        <end position="505"/>
    </location>
</feature>
<organism evidence="8">
    <name type="scientific">Phaffia rhodozyma</name>
    <name type="common">Yeast</name>
    <name type="synonym">Xanthophyllomyces dendrorhous</name>
    <dbReference type="NCBI Taxonomy" id="264483"/>
    <lineage>
        <taxon>Eukaryota</taxon>
        <taxon>Fungi</taxon>
        <taxon>Dikarya</taxon>
        <taxon>Basidiomycota</taxon>
        <taxon>Agaricomycotina</taxon>
        <taxon>Tremellomycetes</taxon>
        <taxon>Cystofilobasidiales</taxon>
        <taxon>Mrakiaceae</taxon>
        <taxon>Phaffia</taxon>
    </lineage>
</organism>
<evidence type="ECO:0000256" key="1">
    <source>
        <dbReference type="ARBA" id="ARBA00004141"/>
    </source>
</evidence>
<evidence type="ECO:0000256" key="3">
    <source>
        <dbReference type="ARBA" id="ARBA00022989"/>
    </source>
</evidence>
<dbReference type="InterPro" id="IPR011701">
    <property type="entry name" value="MFS"/>
</dbReference>
<feature type="region of interest" description="Disordered" evidence="5">
    <location>
        <begin position="621"/>
        <end position="650"/>
    </location>
</feature>
<dbReference type="AlphaFoldDB" id="A0A0F7SQE8"/>
<feature type="compositionally biased region" description="Basic and acidic residues" evidence="5">
    <location>
        <begin position="633"/>
        <end position="644"/>
    </location>
</feature>
<dbReference type="InterPro" id="IPR020846">
    <property type="entry name" value="MFS_dom"/>
</dbReference>
<accession>A0A0F7SQE8</accession>
<dbReference type="EMBL" id="LN483142">
    <property type="protein sequence ID" value="CED82859.1"/>
    <property type="molecule type" value="Genomic_DNA"/>
</dbReference>